<dbReference type="Ensembl" id="ENSMSIT00000033256.1">
    <property type="protein sequence ID" value="ENSMSIP00000026349.1"/>
    <property type="gene ID" value="ENSMSIG00000022258.1"/>
</dbReference>
<proteinExistence type="predicted"/>
<evidence type="ECO:0000313" key="2">
    <source>
        <dbReference type="Proteomes" id="UP000694415"/>
    </source>
</evidence>
<name>A0A8C6HTJ4_MUSSI</name>
<sequence>MNFKGRWKQFIALKEQKSFLLHICFCCVIDCNSMPETSLLTRTLLVLNYGLPQCCFTCALYIKPYLQAIGTGSQEKSGWFGFAACGGLSMLSPRSDTIGKCGPVGVEEVYHCGCGV</sequence>
<reference evidence="1" key="2">
    <citation type="submission" date="2025-09" db="UniProtKB">
        <authorList>
            <consortium name="Ensembl"/>
        </authorList>
    </citation>
    <scope>IDENTIFICATION</scope>
</reference>
<dbReference type="Proteomes" id="UP000694415">
    <property type="component" value="Unplaced"/>
</dbReference>
<organism evidence="1 2">
    <name type="scientific">Mus spicilegus</name>
    <name type="common">Mound-building mouse</name>
    <dbReference type="NCBI Taxonomy" id="10103"/>
    <lineage>
        <taxon>Eukaryota</taxon>
        <taxon>Metazoa</taxon>
        <taxon>Chordata</taxon>
        <taxon>Craniata</taxon>
        <taxon>Vertebrata</taxon>
        <taxon>Euteleostomi</taxon>
        <taxon>Mammalia</taxon>
        <taxon>Eutheria</taxon>
        <taxon>Euarchontoglires</taxon>
        <taxon>Glires</taxon>
        <taxon>Rodentia</taxon>
        <taxon>Myomorpha</taxon>
        <taxon>Muroidea</taxon>
        <taxon>Muridae</taxon>
        <taxon>Murinae</taxon>
        <taxon>Mus</taxon>
        <taxon>Mus</taxon>
    </lineage>
</organism>
<accession>A0A8C6HTJ4</accession>
<keyword evidence="2" id="KW-1185">Reference proteome</keyword>
<protein>
    <submittedName>
        <fullName evidence="1">Predicted gene 10283</fullName>
    </submittedName>
</protein>
<evidence type="ECO:0000313" key="1">
    <source>
        <dbReference type="Ensembl" id="ENSMSIP00000026349.1"/>
    </source>
</evidence>
<dbReference type="AlphaFoldDB" id="A0A8C6HTJ4"/>
<dbReference type="GeneTree" id="ENSGT00860000135634"/>
<reference evidence="1" key="1">
    <citation type="submission" date="2025-08" db="UniProtKB">
        <authorList>
            <consortium name="Ensembl"/>
        </authorList>
    </citation>
    <scope>IDENTIFICATION</scope>
</reference>